<feature type="region of interest" description="Disordered" evidence="4">
    <location>
        <begin position="88"/>
        <end position="130"/>
    </location>
</feature>
<protein>
    <submittedName>
        <fullName evidence="6">DNA primase</fullName>
    </submittedName>
</protein>
<feature type="domain" description="Zinc finger CHC2-type" evidence="5">
    <location>
        <begin position="28"/>
        <end position="82"/>
    </location>
</feature>
<dbReference type="KEGG" id="vg:18502825"/>
<dbReference type="SUPFAM" id="SSF57783">
    <property type="entry name" value="Zinc beta-ribbon"/>
    <property type="match status" value="1"/>
</dbReference>
<evidence type="ECO:0000259" key="5">
    <source>
        <dbReference type="SMART" id="SM00400"/>
    </source>
</evidence>
<dbReference type="InterPro" id="IPR050219">
    <property type="entry name" value="DnaG_primase"/>
</dbReference>
<dbReference type="GO" id="GO:0008270">
    <property type="term" value="F:zinc ion binding"/>
    <property type="evidence" value="ECO:0007669"/>
    <property type="project" value="UniProtKB-KW"/>
</dbReference>
<dbReference type="InterPro" id="IPR036977">
    <property type="entry name" value="DNA_primase_Znf_CHC2"/>
</dbReference>
<dbReference type="GeneID" id="18502825"/>
<dbReference type="EMBL" id="KF861510">
    <property type="protein sequence ID" value="AHG23843.1"/>
    <property type="molecule type" value="Genomic_DNA"/>
</dbReference>
<organism evidence="6 7">
    <name type="scientific">Mycobacterium phage EagleEye</name>
    <dbReference type="NCBI Taxonomy" id="1429759"/>
    <lineage>
        <taxon>Viruses</taxon>
        <taxon>Duplodnaviria</taxon>
        <taxon>Heunggongvirae</taxon>
        <taxon>Uroviricota</taxon>
        <taxon>Caudoviricetes</taxon>
        <taxon>Eagleeyevirus</taxon>
        <taxon>Eagleeyevirus eagleeye</taxon>
    </lineage>
</organism>
<accession>W0LIW6</accession>
<dbReference type="Proteomes" id="UP000019119">
    <property type="component" value="Segment"/>
</dbReference>
<dbReference type="Pfam" id="PF01807">
    <property type="entry name" value="Zn_ribbon_DnaG"/>
    <property type="match status" value="1"/>
</dbReference>
<evidence type="ECO:0000313" key="6">
    <source>
        <dbReference type="EMBL" id="AHG23843.1"/>
    </source>
</evidence>
<evidence type="ECO:0000313" key="7">
    <source>
        <dbReference type="Proteomes" id="UP000019119"/>
    </source>
</evidence>
<evidence type="ECO:0000256" key="2">
    <source>
        <dbReference type="ARBA" id="ARBA00022771"/>
    </source>
</evidence>
<dbReference type="GO" id="GO:0003677">
    <property type="term" value="F:DNA binding"/>
    <property type="evidence" value="ECO:0007669"/>
    <property type="project" value="InterPro"/>
</dbReference>
<dbReference type="Gene3D" id="3.90.580.10">
    <property type="entry name" value="Zinc finger, CHC2-type domain"/>
    <property type="match status" value="1"/>
</dbReference>
<evidence type="ECO:0000256" key="4">
    <source>
        <dbReference type="SAM" id="MobiDB-lite"/>
    </source>
</evidence>
<dbReference type="GO" id="GO:0003899">
    <property type="term" value="F:DNA-directed RNA polymerase activity"/>
    <property type="evidence" value="ECO:0007669"/>
    <property type="project" value="InterPro"/>
</dbReference>
<keyword evidence="1" id="KW-0479">Metal-binding</keyword>
<reference evidence="6 7" key="1">
    <citation type="submission" date="2013-11" db="EMBL/GenBank/DDBJ databases">
        <authorList>
            <person name="Awa H."/>
            <person name="Bernal J.T."/>
            <person name="Coelho R.E."/>
            <person name="Culpepper S.C."/>
            <person name="Devaraju V.S."/>
            <person name="Higgins R.T."/>
            <person name="Husein A.J."/>
            <person name="Johnston E.M."/>
            <person name="Jung J.A."/>
            <person name="Kanani-Hendijani T.A."/>
            <person name="Knapp R.E."/>
            <person name="Lepiocha N."/>
            <person name="McCarter A.J."/>
            <person name="Merlau P.R."/>
            <person name="Monfared M.S."/>
            <person name="Olney H.P."/>
            <person name="Pineda M.R."/>
            <person name="Pizzini S.E."/>
            <person name="Roberson D.J."/>
            <person name="Rodriguez J."/>
            <person name="Simpson N.A."/>
            <person name="Stevens S.C."/>
            <person name="Stroub-Tahmassi C.A."/>
            <person name="Syed N."/>
            <person name="Torres S.E."/>
            <person name="Townsend C.W."/>
            <person name="White X.E."/>
            <person name="Willette C.E."/>
            <person name="Deming K.E."/>
            <person name="Simon S.E."/>
            <person name="Benjamin R.C."/>
            <person name="Hughes L.E."/>
            <person name="Hale R.H."/>
            <person name="Lamson-Kim T."/>
            <person name="Visi D.H."/>
            <person name="Allen M.S."/>
            <person name="Bradley K.W."/>
            <person name="Clarke D.Q."/>
            <person name="Lewis M.F."/>
            <person name="Barker L.P."/>
            <person name="Bailey C."/>
            <person name="Asai D.J."/>
            <person name="Garber M.L."/>
            <person name="Bowman C.A."/>
            <person name="Russell D.A."/>
            <person name="Pope W.H."/>
            <person name="Jacobs-Sera D."/>
            <person name="Hendrix R.W."/>
            <person name="Hatfull G.F."/>
        </authorList>
    </citation>
    <scope>NUCLEOTIDE SEQUENCE [LARGE SCALE GENOMIC DNA]</scope>
</reference>
<evidence type="ECO:0000256" key="3">
    <source>
        <dbReference type="ARBA" id="ARBA00022833"/>
    </source>
</evidence>
<keyword evidence="7" id="KW-1185">Reference proteome</keyword>
<proteinExistence type="predicted"/>
<dbReference type="PANTHER" id="PTHR30313:SF2">
    <property type="entry name" value="DNA PRIMASE"/>
    <property type="match status" value="1"/>
</dbReference>
<sequence>MSSDSPIAKVILRYYPDWEPPEDLYEWNKCLCPFHGESNPSAAVSYDNQGFNCMACNVRGDVISIIRHEEEVTFAEAKRIAEGISVGSNIPVPVKPAGKPRRRVFGESRSSGGEDPDLRIRVRGRPTPWS</sequence>
<dbReference type="GO" id="GO:0006269">
    <property type="term" value="P:DNA replication, synthesis of primer"/>
    <property type="evidence" value="ECO:0007669"/>
    <property type="project" value="TreeGrafter"/>
</dbReference>
<dbReference type="PANTHER" id="PTHR30313">
    <property type="entry name" value="DNA PRIMASE"/>
    <property type="match status" value="1"/>
</dbReference>
<keyword evidence="3" id="KW-0862">Zinc</keyword>
<dbReference type="InterPro" id="IPR002694">
    <property type="entry name" value="Znf_CHC2"/>
</dbReference>
<dbReference type="OrthoDB" id="20134at10239"/>
<dbReference type="SMART" id="SM00400">
    <property type="entry name" value="ZnF_CHCC"/>
    <property type="match status" value="1"/>
</dbReference>
<name>W0LIW6_9CAUD</name>
<gene>
    <name evidence="6" type="primary">63</name>
    <name evidence="6" type="ORF">PBI_EAGLEEYE_63</name>
</gene>
<keyword evidence="2" id="KW-0863">Zinc-finger</keyword>
<dbReference type="RefSeq" id="YP_009005805.1">
    <property type="nucleotide sequence ID" value="NC_023564.1"/>
</dbReference>
<evidence type="ECO:0000256" key="1">
    <source>
        <dbReference type="ARBA" id="ARBA00022723"/>
    </source>
</evidence>